<comment type="caution">
    <text evidence="8">The sequence shown here is derived from an EMBL/GenBank/DDBJ whole genome shotgun (WGS) entry which is preliminary data.</text>
</comment>
<feature type="transmembrane region" description="Helical" evidence="7">
    <location>
        <begin position="319"/>
        <end position="340"/>
    </location>
</feature>
<keyword evidence="3" id="KW-0677">Repeat</keyword>
<accession>A0A016WCF7</accession>
<evidence type="ECO:0000256" key="5">
    <source>
        <dbReference type="ARBA" id="ARBA00023136"/>
    </source>
</evidence>
<evidence type="ECO:0000256" key="7">
    <source>
        <dbReference type="SAM" id="Phobius"/>
    </source>
</evidence>
<feature type="compositionally biased region" description="Polar residues" evidence="6">
    <location>
        <begin position="461"/>
        <end position="473"/>
    </location>
</feature>
<evidence type="ECO:0000313" key="8">
    <source>
        <dbReference type="EMBL" id="EYC37320.1"/>
    </source>
</evidence>
<evidence type="ECO:0000256" key="1">
    <source>
        <dbReference type="ARBA" id="ARBA00004141"/>
    </source>
</evidence>
<dbReference type="SUPFAM" id="SSF81340">
    <property type="entry name" value="Clc chloride channel"/>
    <property type="match status" value="1"/>
</dbReference>
<dbReference type="Pfam" id="PF00654">
    <property type="entry name" value="Voltage_CLC"/>
    <property type="match status" value="1"/>
</dbReference>
<dbReference type="Gene3D" id="1.10.3080.10">
    <property type="entry name" value="Clc chloride channel"/>
    <property type="match status" value="1"/>
</dbReference>
<feature type="region of interest" description="Disordered" evidence="6">
    <location>
        <begin position="1"/>
        <end position="22"/>
    </location>
</feature>
<dbReference type="PANTHER" id="PTHR45720">
    <property type="entry name" value="CHLORIDE CHANNEL PROTEIN 2"/>
    <property type="match status" value="1"/>
</dbReference>
<feature type="compositionally biased region" description="Basic and acidic residues" evidence="6">
    <location>
        <begin position="474"/>
        <end position="487"/>
    </location>
</feature>
<name>A0A016WCF7_9BILA</name>
<organism evidence="8 9">
    <name type="scientific">Ancylostoma ceylanicum</name>
    <dbReference type="NCBI Taxonomy" id="53326"/>
    <lineage>
        <taxon>Eukaryota</taxon>
        <taxon>Metazoa</taxon>
        <taxon>Ecdysozoa</taxon>
        <taxon>Nematoda</taxon>
        <taxon>Chromadorea</taxon>
        <taxon>Rhabditida</taxon>
        <taxon>Rhabditina</taxon>
        <taxon>Rhabditomorpha</taxon>
        <taxon>Strongyloidea</taxon>
        <taxon>Ancylostomatidae</taxon>
        <taxon>Ancylostomatinae</taxon>
        <taxon>Ancylostoma</taxon>
    </lineage>
</organism>
<feature type="transmembrane region" description="Helical" evidence="7">
    <location>
        <begin position="273"/>
        <end position="290"/>
    </location>
</feature>
<feature type="transmembrane region" description="Helical" evidence="7">
    <location>
        <begin position="361"/>
        <end position="384"/>
    </location>
</feature>
<feature type="transmembrane region" description="Helical" evidence="7">
    <location>
        <begin position="82"/>
        <end position="106"/>
    </location>
</feature>
<dbReference type="PANTHER" id="PTHR45720:SF13">
    <property type="entry name" value="CHLORIDE CHANNEL PROTEIN"/>
    <property type="match status" value="1"/>
</dbReference>
<proteinExistence type="predicted"/>
<dbReference type="EMBL" id="JARK01000404">
    <property type="protein sequence ID" value="EYC37320.1"/>
    <property type="molecule type" value="Genomic_DNA"/>
</dbReference>
<dbReference type="AlphaFoldDB" id="A0A016WCF7"/>
<dbReference type="InterPro" id="IPR001807">
    <property type="entry name" value="ClC"/>
</dbReference>
<protein>
    <recommendedName>
        <fullName evidence="10">Chloride transporter, ClC family</fullName>
    </recommendedName>
</protein>
<keyword evidence="4 7" id="KW-1133">Transmembrane helix</keyword>
<evidence type="ECO:0000256" key="6">
    <source>
        <dbReference type="SAM" id="MobiDB-lite"/>
    </source>
</evidence>
<dbReference type="InterPro" id="IPR050970">
    <property type="entry name" value="Cl_channel_volt-gated"/>
</dbReference>
<feature type="transmembrane region" description="Helical" evidence="7">
    <location>
        <begin position="126"/>
        <end position="153"/>
    </location>
</feature>
<gene>
    <name evidence="8" type="primary">Acey_s0804.g2433</name>
    <name evidence="8" type="ORF">Y032_0804g2433</name>
</gene>
<keyword evidence="2 7" id="KW-0812">Transmembrane</keyword>
<dbReference type="Proteomes" id="UP000024635">
    <property type="component" value="Unassembled WGS sequence"/>
</dbReference>
<keyword evidence="5 7" id="KW-0472">Membrane</keyword>
<dbReference type="GO" id="GO:0005247">
    <property type="term" value="F:voltage-gated chloride channel activity"/>
    <property type="evidence" value="ECO:0007669"/>
    <property type="project" value="TreeGrafter"/>
</dbReference>
<evidence type="ECO:0000313" key="9">
    <source>
        <dbReference type="Proteomes" id="UP000024635"/>
    </source>
</evidence>
<comment type="subcellular location">
    <subcellularLocation>
        <location evidence="1">Membrane</location>
        <topology evidence="1">Multi-pass membrane protein</topology>
    </subcellularLocation>
</comment>
<dbReference type="GO" id="GO:0005886">
    <property type="term" value="C:plasma membrane"/>
    <property type="evidence" value="ECO:0007669"/>
    <property type="project" value="TreeGrafter"/>
</dbReference>
<dbReference type="STRING" id="53326.A0A016WCF7"/>
<evidence type="ECO:0000256" key="3">
    <source>
        <dbReference type="ARBA" id="ARBA00022737"/>
    </source>
</evidence>
<keyword evidence="9" id="KW-1185">Reference proteome</keyword>
<reference evidence="9" key="1">
    <citation type="journal article" date="2015" name="Nat. Genet.">
        <title>The genome and transcriptome of the zoonotic hookworm Ancylostoma ceylanicum identify infection-specific gene families.</title>
        <authorList>
            <person name="Schwarz E.M."/>
            <person name="Hu Y."/>
            <person name="Antoshechkin I."/>
            <person name="Miller M.M."/>
            <person name="Sternberg P.W."/>
            <person name="Aroian R.V."/>
        </authorList>
    </citation>
    <scope>NUCLEOTIDE SEQUENCE</scope>
    <source>
        <strain evidence="9">HY135</strain>
    </source>
</reference>
<feature type="transmembrane region" description="Helical" evidence="7">
    <location>
        <begin position="238"/>
        <end position="261"/>
    </location>
</feature>
<sequence>MNGQLHTELPDVDLEQNGKKNLTNQETVSRRVEFSDSCEELPMKSVRFSLYSQPTESLKSAKLSDPGSGNKMNSMKMILADWIFLGVLGGITAFLSISVDMMIYYFQEVQAMTFPLVGRYDRLASWRWILSFFSWCAYTVGLICASATFVHYVSPQAIGSGIPEMKTIIRGVILKDYLTFRTLVSKVFGVALSLGSGVPIGKMGPFVHIASAVANQMSLLAAKFDSGFGNETRRSECLAAACAVGVACTFSAPVGGVLFSIEVTTMYFSVRSYWRGFFAACCGAITIRLLRGFLVQTEVTINAFFQTSFAPDAFAVNELPLFVVLGIVCGVLGALYISLYRTVVLFLRRNKYAKRIFQQHWIVYPVFISFAFSVISFPHGLGMFSTGRYKKKSPKPLIKCDLFTTLAGFREDTVVDNIDEEYERLIQHLRYSAREAEGSRTTKRGLSDETLDASVEPGEPQATTSLRRSSQNGAEKREEKSSRKDEQQCWPKPQIQ</sequence>
<evidence type="ECO:0000256" key="4">
    <source>
        <dbReference type="ARBA" id="ARBA00022989"/>
    </source>
</evidence>
<evidence type="ECO:0000256" key="2">
    <source>
        <dbReference type="ARBA" id="ARBA00022692"/>
    </source>
</evidence>
<dbReference type="FunFam" id="1.10.3080.10:FF:000022">
    <property type="entry name" value="Chloride channel protein"/>
    <property type="match status" value="1"/>
</dbReference>
<dbReference type="PRINTS" id="PR00762">
    <property type="entry name" value="CLCHANNEL"/>
</dbReference>
<dbReference type="OrthoDB" id="4564at2759"/>
<evidence type="ECO:0008006" key="10">
    <source>
        <dbReference type="Google" id="ProtNLM"/>
    </source>
</evidence>
<feature type="region of interest" description="Disordered" evidence="6">
    <location>
        <begin position="437"/>
        <end position="496"/>
    </location>
</feature>
<dbReference type="InterPro" id="IPR014743">
    <property type="entry name" value="Cl-channel_core"/>
</dbReference>